<keyword evidence="1" id="KW-0472">Membrane</keyword>
<evidence type="ECO:0000313" key="2">
    <source>
        <dbReference type="EMBL" id="WDE96013.1"/>
    </source>
</evidence>
<accession>A0ABY7VVD0</accession>
<feature type="transmembrane region" description="Helical" evidence="1">
    <location>
        <begin position="20"/>
        <end position="42"/>
    </location>
</feature>
<proteinExistence type="predicted"/>
<gene>
    <name evidence="2" type="ORF">PQO03_09835</name>
</gene>
<protein>
    <submittedName>
        <fullName evidence="2">Uncharacterized protein</fullName>
    </submittedName>
</protein>
<evidence type="ECO:0000313" key="3">
    <source>
        <dbReference type="Proteomes" id="UP001214250"/>
    </source>
</evidence>
<sequence length="229" mass="25702">MSSSPTPPPKPEIKGASRAFVIGASASFVLLVLAIALGWVSVASGIRHIKKYSSKEALSFSFPESKEQYTLTLQKIAAALDKAHKGQETELRLNALELNSLLAHDLSFDQFRQHCRLNKITEDAIFIDISFPIDKLKWASWTDVEGQFLNGQVLLTGRMKKDYLVLVIDQVQHDGKKIMLDTMESLKEHNALTFWPAAEQYQEDLQLIRGMSLEDGEVILKVAPFKEDD</sequence>
<dbReference type="EMBL" id="CP117811">
    <property type="protein sequence ID" value="WDE96013.1"/>
    <property type="molecule type" value="Genomic_DNA"/>
</dbReference>
<keyword evidence="1" id="KW-0812">Transmembrane</keyword>
<name>A0ABY7VVD0_9BACT</name>
<keyword evidence="3" id="KW-1185">Reference proteome</keyword>
<dbReference type="Proteomes" id="UP001214250">
    <property type="component" value="Chromosome 1"/>
</dbReference>
<evidence type="ECO:0000256" key="1">
    <source>
        <dbReference type="SAM" id="Phobius"/>
    </source>
</evidence>
<dbReference type="RefSeq" id="WP_274149968.1">
    <property type="nucleotide sequence ID" value="NZ_CP117811.1"/>
</dbReference>
<keyword evidence="1" id="KW-1133">Transmembrane helix</keyword>
<reference evidence="2 3" key="1">
    <citation type="submission" date="2023-02" db="EMBL/GenBank/DDBJ databases">
        <title>Genome sequence of Lentisphaera profundi SAORIC-696.</title>
        <authorList>
            <person name="Kim e."/>
            <person name="Cho J.-C."/>
            <person name="Choi A."/>
            <person name="Kang I."/>
        </authorList>
    </citation>
    <scope>NUCLEOTIDE SEQUENCE [LARGE SCALE GENOMIC DNA]</scope>
    <source>
        <strain evidence="2 3">SAORIC-696</strain>
    </source>
</reference>
<organism evidence="2 3">
    <name type="scientific">Lentisphaera profundi</name>
    <dbReference type="NCBI Taxonomy" id="1658616"/>
    <lineage>
        <taxon>Bacteria</taxon>
        <taxon>Pseudomonadati</taxon>
        <taxon>Lentisphaerota</taxon>
        <taxon>Lentisphaeria</taxon>
        <taxon>Lentisphaerales</taxon>
        <taxon>Lentisphaeraceae</taxon>
        <taxon>Lentisphaera</taxon>
    </lineage>
</organism>